<dbReference type="SMART" id="SM00062">
    <property type="entry name" value="PBPb"/>
    <property type="match status" value="1"/>
</dbReference>
<name>A0A3S0RZT3_9GAMM</name>
<accession>A0A3S0RZT3</accession>
<gene>
    <name evidence="5" type="ORF">EKG38_05775</name>
</gene>
<protein>
    <submittedName>
        <fullName evidence="5">Transporter substrate-binding domain-containing protein</fullName>
    </submittedName>
</protein>
<proteinExistence type="inferred from homology"/>
<dbReference type="Gene3D" id="3.40.190.10">
    <property type="entry name" value="Periplasmic binding protein-like II"/>
    <property type="match status" value="2"/>
</dbReference>
<dbReference type="Pfam" id="PF00497">
    <property type="entry name" value="SBP_bac_3"/>
    <property type="match status" value="1"/>
</dbReference>
<evidence type="ECO:0000256" key="2">
    <source>
        <dbReference type="ARBA" id="ARBA00022729"/>
    </source>
</evidence>
<feature type="signal peptide" evidence="3">
    <location>
        <begin position="1"/>
        <end position="22"/>
    </location>
</feature>
<dbReference type="PROSITE" id="PS51257">
    <property type="entry name" value="PROKAR_LIPOPROTEIN"/>
    <property type="match status" value="1"/>
</dbReference>
<organism evidence="5 6">
    <name type="scientific">Shewanella canadensis</name>
    <dbReference type="NCBI Taxonomy" id="271096"/>
    <lineage>
        <taxon>Bacteria</taxon>
        <taxon>Pseudomonadati</taxon>
        <taxon>Pseudomonadota</taxon>
        <taxon>Gammaproteobacteria</taxon>
        <taxon>Alteromonadales</taxon>
        <taxon>Shewanellaceae</taxon>
        <taxon>Shewanella</taxon>
    </lineage>
</organism>
<evidence type="ECO:0000259" key="4">
    <source>
        <dbReference type="SMART" id="SM00062"/>
    </source>
</evidence>
<dbReference type="AlphaFoldDB" id="A0A3S0RZT3"/>
<dbReference type="Proteomes" id="UP000267448">
    <property type="component" value="Unassembled WGS sequence"/>
</dbReference>
<dbReference type="PANTHER" id="PTHR35936:SF25">
    <property type="entry name" value="ABC TRANSPORTER SUBSTRATE-BINDING PROTEIN"/>
    <property type="match status" value="1"/>
</dbReference>
<dbReference type="SUPFAM" id="SSF53850">
    <property type="entry name" value="Periplasmic binding protein-like II"/>
    <property type="match status" value="1"/>
</dbReference>
<evidence type="ECO:0000313" key="5">
    <source>
        <dbReference type="EMBL" id="RTR40223.1"/>
    </source>
</evidence>
<evidence type="ECO:0000313" key="6">
    <source>
        <dbReference type="Proteomes" id="UP000267448"/>
    </source>
</evidence>
<evidence type="ECO:0000256" key="3">
    <source>
        <dbReference type="SAM" id="SignalP"/>
    </source>
</evidence>
<dbReference type="RefSeq" id="WP_126519291.1">
    <property type="nucleotide sequence ID" value="NZ_RXNU01000002.1"/>
</dbReference>
<dbReference type="OrthoDB" id="7354650at2"/>
<dbReference type="EMBL" id="RXNU01000002">
    <property type="protein sequence ID" value="RTR40223.1"/>
    <property type="molecule type" value="Genomic_DNA"/>
</dbReference>
<feature type="chain" id="PRO_5018545552" evidence="3">
    <location>
        <begin position="23"/>
        <end position="266"/>
    </location>
</feature>
<dbReference type="PANTHER" id="PTHR35936">
    <property type="entry name" value="MEMBRANE-BOUND LYTIC MUREIN TRANSGLYCOSYLASE F"/>
    <property type="match status" value="1"/>
</dbReference>
<reference evidence="5 6" key="1">
    <citation type="submission" date="2018-12" db="EMBL/GenBank/DDBJ databases">
        <authorList>
            <person name="Yu L."/>
        </authorList>
    </citation>
    <scope>NUCLEOTIDE SEQUENCE [LARGE SCALE GENOMIC DNA]</scope>
    <source>
        <strain evidence="5 6">HAW-EB2</strain>
    </source>
</reference>
<sequence length="266" mass="30880">MKKTIIVLILFLFSCLHFQAIAEDELDIAILEYPPYEYTYNGQFHGVSVRLVEAVFQRIEQPIKLQVLPWSRALKFLKEGRIDGLIEVLVVPERLTYIDFSQVVLMEERITLFVVEDSPITFDGDLRALSEYHFGARQDFSYGTIFDEAVANKVIKHMSIDVEFDTLLLKLCTGDIDILIGEKNTIHYVSSRIKVLQNTSIKRCKNIKRLSPIIQTTSAYMGFSKENKLIHIRDRFDEALTEMKRDGSYEKIIEAWWSENSLKSRD</sequence>
<feature type="domain" description="Solute-binding protein family 3/N-terminal" evidence="4">
    <location>
        <begin position="25"/>
        <end position="260"/>
    </location>
</feature>
<comment type="similarity">
    <text evidence="1">Belongs to the bacterial solute-binding protein 3 family.</text>
</comment>
<evidence type="ECO:0000256" key="1">
    <source>
        <dbReference type="ARBA" id="ARBA00010333"/>
    </source>
</evidence>
<comment type="caution">
    <text evidence="5">The sequence shown here is derived from an EMBL/GenBank/DDBJ whole genome shotgun (WGS) entry which is preliminary data.</text>
</comment>
<keyword evidence="6" id="KW-1185">Reference proteome</keyword>
<keyword evidence="2 3" id="KW-0732">Signal</keyword>
<dbReference type="InterPro" id="IPR001638">
    <property type="entry name" value="Solute-binding_3/MltF_N"/>
</dbReference>